<comment type="function">
    <text evidence="15">Digests double-stranded RNA. Involved in the processing of primary rRNA transcript to yield the immediate precursors to the large and small rRNAs (23S and 16S). Processes some mRNAs, and tRNAs when they are encoded in the rRNA operon. Processes pre-crRNA and tracrRNA of type II CRISPR loci if present in the organism.</text>
</comment>
<feature type="active site" evidence="15">
    <location>
        <position position="56"/>
    </location>
</feature>
<keyword evidence="9 15" id="KW-0540">Nuclease</keyword>
<dbReference type="STRING" id="1121307.CLCY_2c02380"/>
<keyword evidence="19" id="KW-1185">Reference proteome</keyword>
<feature type="binding site" evidence="15">
    <location>
        <position position="128"/>
    </location>
    <ligand>
        <name>Mg(2+)</name>
        <dbReference type="ChEBI" id="CHEBI:18420"/>
    </ligand>
</feature>
<comment type="caution">
    <text evidence="18">The sequence shown here is derived from an EMBL/GenBank/DDBJ whole genome shotgun (WGS) entry which is preliminary data.</text>
</comment>
<dbReference type="EC" id="3.1.26.3" evidence="15"/>
<dbReference type="HAMAP" id="MF_00104">
    <property type="entry name" value="RNase_III"/>
    <property type="match status" value="1"/>
</dbReference>
<dbReference type="GO" id="GO:0046872">
    <property type="term" value="F:metal ion binding"/>
    <property type="evidence" value="ECO:0007669"/>
    <property type="project" value="UniProtKB-KW"/>
</dbReference>
<dbReference type="FunFam" id="3.30.160.20:FF:000003">
    <property type="entry name" value="Ribonuclease 3"/>
    <property type="match status" value="1"/>
</dbReference>
<dbReference type="GO" id="GO:0042802">
    <property type="term" value="F:identical protein binding"/>
    <property type="evidence" value="ECO:0007669"/>
    <property type="project" value="UniProtKB-ARBA"/>
</dbReference>
<dbReference type="OrthoDB" id="9805026at2"/>
<comment type="cofactor">
    <cofactor evidence="15">
        <name>Mg(2+)</name>
        <dbReference type="ChEBI" id="CHEBI:18420"/>
    </cofactor>
</comment>
<comment type="subunit">
    <text evidence="4 15">Homodimer.</text>
</comment>
<keyword evidence="7 15" id="KW-0507">mRNA processing</keyword>
<evidence type="ECO:0000256" key="2">
    <source>
        <dbReference type="ARBA" id="ARBA00004496"/>
    </source>
</evidence>
<evidence type="ECO:0000259" key="17">
    <source>
        <dbReference type="PROSITE" id="PS50142"/>
    </source>
</evidence>
<evidence type="ECO:0000256" key="15">
    <source>
        <dbReference type="HAMAP-Rule" id="MF_00104"/>
    </source>
</evidence>
<dbReference type="NCBIfam" id="TIGR02191">
    <property type="entry name" value="RNaseIII"/>
    <property type="match status" value="1"/>
</dbReference>
<dbReference type="Proteomes" id="UP000036756">
    <property type="component" value="Unassembled WGS sequence"/>
</dbReference>
<dbReference type="PROSITE" id="PS50137">
    <property type="entry name" value="DS_RBD"/>
    <property type="match status" value="1"/>
</dbReference>
<dbReference type="GO" id="GO:0005737">
    <property type="term" value="C:cytoplasm"/>
    <property type="evidence" value="ECO:0007669"/>
    <property type="project" value="UniProtKB-SubCell"/>
</dbReference>
<evidence type="ECO:0000256" key="10">
    <source>
        <dbReference type="ARBA" id="ARBA00022723"/>
    </source>
</evidence>
<feature type="domain" description="RNase III" evidence="17">
    <location>
        <begin position="10"/>
        <end position="139"/>
    </location>
</feature>
<proteinExistence type="inferred from homology"/>
<accession>A0A0J8DB05</accession>
<evidence type="ECO:0000256" key="13">
    <source>
        <dbReference type="ARBA" id="ARBA00022842"/>
    </source>
</evidence>
<dbReference type="GO" id="GO:0003725">
    <property type="term" value="F:double-stranded RNA binding"/>
    <property type="evidence" value="ECO:0007669"/>
    <property type="project" value="TreeGrafter"/>
</dbReference>
<evidence type="ECO:0000256" key="4">
    <source>
        <dbReference type="ARBA" id="ARBA00011738"/>
    </source>
</evidence>
<keyword evidence="10 15" id="KW-0479">Metal-binding</keyword>
<feature type="domain" description="DRBM" evidence="16">
    <location>
        <begin position="166"/>
        <end position="235"/>
    </location>
</feature>
<dbReference type="Gene3D" id="3.30.160.20">
    <property type="match status" value="1"/>
</dbReference>
<dbReference type="Pfam" id="PF00035">
    <property type="entry name" value="dsrm"/>
    <property type="match status" value="1"/>
</dbReference>
<dbReference type="RefSeq" id="WP_152668144.1">
    <property type="nucleotide sequence ID" value="NZ_LFVU01000027.1"/>
</dbReference>
<dbReference type="GO" id="GO:0010468">
    <property type="term" value="P:regulation of gene expression"/>
    <property type="evidence" value="ECO:0007669"/>
    <property type="project" value="TreeGrafter"/>
</dbReference>
<dbReference type="Pfam" id="PF14622">
    <property type="entry name" value="Ribonucleas_3_3"/>
    <property type="match status" value="1"/>
</dbReference>
<dbReference type="EMBL" id="LFVU01000027">
    <property type="protein sequence ID" value="KMT21478.1"/>
    <property type="molecule type" value="Genomic_DNA"/>
</dbReference>
<dbReference type="SMART" id="SM00358">
    <property type="entry name" value="DSRM"/>
    <property type="match status" value="1"/>
</dbReference>
<dbReference type="GO" id="GO:0006364">
    <property type="term" value="P:rRNA processing"/>
    <property type="evidence" value="ECO:0007669"/>
    <property type="project" value="UniProtKB-UniRule"/>
</dbReference>
<evidence type="ECO:0000256" key="11">
    <source>
        <dbReference type="ARBA" id="ARBA00022759"/>
    </source>
</evidence>
<dbReference type="PATRIC" id="fig|1121307.3.peg.1095"/>
<dbReference type="SUPFAM" id="SSF54768">
    <property type="entry name" value="dsRNA-binding domain-like"/>
    <property type="match status" value="1"/>
</dbReference>
<evidence type="ECO:0000259" key="16">
    <source>
        <dbReference type="PROSITE" id="PS50137"/>
    </source>
</evidence>
<dbReference type="CDD" id="cd00593">
    <property type="entry name" value="RIBOc"/>
    <property type="match status" value="1"/>
</dbReference>
<comment type="subcellular location">
    <subcellularLocation>
        <location evidence="2 15">Cytoplasm</location>
    </subcellularLocation>
</comment>
<dbReference type="GO" id="GO:0008033">
    <property type="term" value="P:tRNA processing"/>
    <property type="evidence" value="ECO:0007669"/>
    <property type="project" value="UniProtKB-KW"/>
</dbReference>
<keyword evidence="14 15" id="KW-0694">RNA-binding</keyword>
<reference evidence="18 19" key="1">
    <citation type="submission" date="2015-06" db="EMBL/GenBank/DDBJ databases">
        <title>Draft genome sequence of the purine-degrading Clostridium cylindrosporum HC-1 (DSM 605).</title>
        <authorList>
            <person name="Poehlein A."/>
            <person name="Schiel-Bengelsdorf B."/>
            <person name="Bengelsdorf F."/>
            <person name="Daniel R."/>
            <person name="Duerre P."/>
        </authorList>
    </citation>
    <scope>NUCLEOTIDE SEQUENCE [LARGE SCALE GENOMIC DNA]</scope>
    <source>
        <strain evidence="18 19">DSM 605</strain>
    </source>
</reference>
<evidence type="ECO:0000256" key="6">
    <source>
        <dbReference type="ARBA" id="ARBA00022552"/>
    </source>
</evidence>
<dbReference type="SMART" id="SM00535">
    <property type="entry name" value="RIBOc"/>
    <property type="match status" value="1"/>
</dbReference>
<keyword evidence="12 15" id="KW-0378">Hydrolase</keyword>
<dbReference type="InterPro" id="IPR000999">
    <property type="entry name" value="RNase_III_dom"/>
</dbReference>
<feature type="binding site" evidence="15">
    <location>
        <position position="52"/>
    </location>
    <ligand>
        <name>Mg(2+)</name>
        <dbReference type="ChEBI" id="CHEBI:18420"/>
    </ligand>
</feature>
<keyword evidence="5 15" id="KW-0963">Cytoplasm</keyword>
<keyword evidence="15" id="KW-0699">rRNA-binding</keyword>
<evidence type="ECO:0000256" key="1">
    <source>
        <dbReference type="ARBA" id="ARBA00000109"/>
    </source>
</evidence>
<comment type="catalytic activity">
    <reaction evidence="1 15">
        <text>Endonucleolytic cleavage to 5'-phosphomonoester.</text>
        <dbReference type="EC" id="3.1.26.3"/>
    </reaction>
</comment>
<dbReference type="CDD" id="cd10845">
    <property type="entry name" value="DSRM_RNAse_III_family"/>
    <property type="match status" value="1"/>
</dbReference>
<comment type="similarity">
    <text evidence="3">Belongs to the ribonuclease III family.</text>
</comment>
<dbReference type="FunFam" id="1.10.1520.10:FF:000001">
    <property type="entry name" value="Ribonuclease 3"/>
    <property type="match status" value="1"/>
</dbReference>
<evidence type="ECO:0000256" key="9">
    <source>
        <dbReference type="ARBA" id="ARBA00022722"/>
    </source>
</evidence>
<gene>
    <name evidence="15 18" type="primary">rnc</name>
    <name evidence="18" type="ORF">CLCY_2c02380</name>
</gene>
<dbReference type="InterPro" id="IPR014720">
    <property type="entry name" value="dsRBD_dom"/>
</dbReference>
<feature type="binding site" evidence="15">
    <location>
        <position position="125"/>
    </location>
    <ligand>
        <name>Mg(2+)</name>
        <dbReference type="ChEBI" id="CHEBI:18420"/>
    </ligand>
</feature>
<dbReference type="SUPFAM" id="SSF69065">
    <property type="entry name" value="RNase III domain-like"/>
    <property type="match status" value="1"/>
</dbReference>
<evidence type="ECO:0000256" key="3">
    <source>
        <dbReference type="ARBA" id="ARBA00010183"/>
    </source>
</evidence>
<evidence type="ECO:0000256" key="7">
    <source>
        <dbReference type="ARBA" id="ARBA00022664"/>
    </source>
</evidence>
<dbReference type="GO" id="GO:0006397">
    <property type="term" value="P:mRNA processing"/>
    <property type="evidence" value="ECO:0007669"/>
    <property type="project" value="UniProtKB-UniRule"/>
</dbReference>
<protein>
    <recommendedName>
        <fullName evidence="15">Ribonuclease 3</fullName>
        <ecNumber evidence="15">3.1.26.3</ecNumber>
    </recommendedName>
    <alternativeName>
        <fullName evidence="15">Ribonuclease III</fullName>
        <shortName evidence="15">RNase III</shortName>
    </alternativeName>
</protein>
<keyword evidence="13 15" id="KW-0460">Magnesium</keyword>
<dbReference type="PANTHER" id="PTHR11207">
    <property type="entry name" value="RIBONUCLEASE III"/>
    <property type="match status" value="1"/>
</dbReference>
<name>A0A0J8DB05_CLOCY</name>
<evidence type="ECO:0000256" key="12">
    <source>
        <dbReference type="ARBA" id="ARBA00022801"/>
    </source>
</evidence>
<dbReference type="Gene3D" id="1.10.1520.10">
    <property type="entry name" value="Ribonuclease III domain"/>
    <property type="match status" value="1"/>
</dbReference>
<keyword evidence="8 15" id="KW-0819">tRNA processing</keyword>
<dbReference type="PROSITE" id="PS50142">
    <property type="entry name" value="RNASE_3_2"/>
    <property type="match status" value="1"/>
</dbReference>
<evidence type="ECO:0000256" key="14">
    <source>
        <dbReference type="ARBA" id="ARBA00022884"/>
    </source>
</evidence>
<dbReference type="PANTHER" id="PTHR11207:SF0">
    <property type="entry name" value="RIBONUCLEASE 3"/>
    <property type="match status" value="1"/>
</dbReference>
<keyword evidence="11 15" id="KW-0255">Endonuclease</keyword>
<dbReference type="GO" id="GO:0004525">
    <property type="term" value="F:ribonuclease III activity"/>
    <property type="evidence" value="ECO:0007669"/>
    <property type="project" value="UniProtKB-UniRule"/>
</dbReference>
<sequence>MPKGNRISEINEFQNIIGVKFQNIDFLDKALTHSSFANQFGLKYDEHNERLEFLGDSILSMVVSEYLYKKYKNKQEGKLTRIRAAVVCEPSLADISRSLKVNKYIRIGKGEELSGGREKDSLLADACEAIIAAIYLDRGIEEARKFILKNLEPKVESIGENYNYRDFKSRLQEYVQKSLLVPIRYSVVKEYGPPHDKTFEVEVFLEEKSSGRGVGKSKKEAEQGAAKDALGNMGVFFNE</sequence>
<evidence type="ECO:0000256" key="5">
    <source>
        <dbReference type="ARBA" id="ARBA00022490"/>
    </source>
</evidence>
<evidence type="ECO:0000313" key="18">
    <source>
        <dbReference type="EMBL" id="KMT21478.1"/>
    </source>
</evidence>
<dbReference type="InterPro" id="IPR036389">
    <property type="entry name" value="RNase_III_sf"/>
</dbReference>
<dbReference type="InterPro" id="IPR011907">
    <property type="entry name" value="RNase_III"/>
</dbReference>
<keyword evidence="6 15" id="KW-0698">rRNA processing</keyword>
<feature type="active site" evidence="15">
    <location>
        <position position="128"/>
    </location>
</feature>
<evidence type="ECO:0000256" key="8">
    <source>
        <dbReference type="ARBA" id="ARBA00022694"/>
    </source>
</evidence>
<evidence type="ECO:0000313" key="19">
    <source>
        <dbReference type="Proteomes" id="UP000036756"/>
    </source>
</evidence>
<dbReference type="GO" id="GO:0019843">
    <property type="term" value="F:rRNA binding"/>
    <property type="evidence" value="ECO:0007669"/>
    <property type="project" value="UniProtKB-KW"/>
</dbReference>
<dbReference type="PROSITE" id="PS00517">
    <property type="entry name" value="RNASE_3_1"/>
    <property type="match status" value="1"/>
</dbReference>
<dbReference type="AlphaFoldDB" id="A0A0J8DB05"/>
<organism evidence="18 19">
    <name type="scientific">Clostridium cylindrosporum DSM 605</name>
    <dbReference type="NCBI Taxonomy" id="1121307"/>
    <lineage>
        <taxon>Bacteria</taxon>
        <taxon>Bacillati</taxon>
        <taxon>Bacillota</taxon>
        <taxon>Clostridia</taxon>
        <taxon>Eubacteriales</taxon>
        <taxon>Clostridiaceae</taxon>
        <taxon>Clostridium</taxon>
    </lineage>
</organism>